<proteinExistence type="predicted"/>
<feature type="compositionally biased region" description="Pro residues" evidence="1">
    <location>
        <begin position="43"/>
        <end position="53"/>
    </location>
</feature>
<feature type="region of interest" description="Disordered" evidence="1">
    <location>
        <begin position="1"/>
        <end position="88"/>
    </location>
</feature>
<protein>
    <submittedName>
        <fullName evidence="2">Uncharacterized protein</fullName>
    </submittedName>
</protein>
<organism evidence="2 3">
    <name type="scientific">Liquidambar formosana</name>
    <name type="common">Formosan gum</name>
    <dbReference type="NCBI Taxonomy" id="63359"/>
    <lineage>
        <taxon>Eukaryota</taxon>
        <taxon>Viridiplantae</taxon>
        <taxon>Streptophyta</taxon>
        <taxon>Embryophyta</taxon>
        <taxon>Tracheophyta</taxon>
        <taxon>Spermatophyta</taxon>
        <taxon>Magnoliopsida</taxon>
        <taxon>eudicotyledons</taxon>
        <taxon>Gunneridae</taxon>
        <taxon>Pentapetalae</taxon>
        <taxon>Saxifragales</taxon>
        <taxon>Altingiaceae</taxon>
        <taxon>Liquidambar</taxon>
    </lineage>
</organism>
<feature type="compositionally biased region" description="Low complexity" evidence="1">
    <location>
        <begin position="28"/>
        <end position="42"/>
    </location>
</feature>
<evidence type="ECO:0000256" key="1">
    <source>
        <dbReference type="SAM" id="MobiDB-lite"/>
    </source>
</evidence>
<dbReference type="AlphaFoldDB" id="A0AAP0RGE8"/>
<gene>
    <name evidence="2" type="ORF">L1049_006123</name>
</gene>
<keyword evidence="3" id="KW-1185">Reference proteome</keyword>
<dbReference type="EMBL" id="JBBPBK010000010">
    <property type="protein sequence ID" value="KAK9276588.1"/>
    <property type="molecule type" value="Genomic_DNA"/>
</dbReference>
<feature type="compositionally biased region" description="Low complexity" evidence="1">
    <location>
        <begin position="54"/>
        <end position="73"/>
    </location>
</feature>
<name>A0AAP0RGE8_LIQFO</name>
<comment type="caution">
    <text evidence="2">The sequence shown here is derived from an EMBL/GenBank/DDBJ whole genome shotgun (WGS) entry which is preliminary data.</text>
</comment>
<reference evidence="2 3" key="1">
    <citation type="journal article" date="2024" name="Plant J.">
        <title>Genome sequences and population genomics reveal climatic adaptation and genomic divergence between two closely related sweetgum species.</title>
        <authorList>
            <person name="Xu W.Q."/>
            <person name="Ren C.Q."/>
            <person name="Zhang X.Y."/>
            <person name="Comes H.P."/>
            <person name="Liu X.H."/>
            <person name="Li Y.G."/>
            <person name="Kettle C.J."/>
            <person name="Jalonen R."/>
            <person name="Gaisberger H."/>
            <person name="Ma Y.Z."/>
            <person name="Qiu Y.X."/>
        </authorList>
    </citation>
    <scope>NUCLEOTIDE SEQUENCE [LARGE SCALE GENOMIC DNA]</scope>
    <source>
        <strain evidence="2">Hangzhou</strain>
    </source>
</reference>
<evidence type="ECO:0000313" key="2">
    <source>
        <dbReference type="EMBL" id="KAK9276588.1"/>
    </source>
</evidence>
<accession>A0AAP0RGE8</accession>
<dbReference type="Proteomes" id="UP001415857">
    <property type="component" value="Unassembled WGS sequence"/>
</dbReference>
<evidence type="ECO:0000313" key="3">
    <source>
        <dbReference type="Proteomes" id="UP001415857"/>
    </source>
</evidence>
<sequence>MASLKPEKPAAAQSLKKEPANACECKGSVSVPASAPASAPASKPVPTPVPKPVSKPASVPVPASRVSKPASAPVPTPTFRSAPMKKGK</sequence>